<dbReference type="VEuPathDB" id="FungiDB:QG37_02583"/>
<keyword evidence="1" id="KW-0812">Transmembrane</keyword>
<comment type="caution">
    <text evidence="2">The sequence shown here is derived from an EMBL/GenBank/DDBJ whole genome shotgun (WGS) entry which is preliminary data.</text>
</comment>
<evidence type="ECO:0000256" key="1">
    <source>
        <dbReference type="SAM" id="Phobius"/>
    </source>
</evidence>
<dbReference type="AlphaFoldDB" id="A0A0L0P2U4"/>
<keyword evidence="1" id="KW-1133">Transmembrane helix</keyword>
<feature type="transmembrane region" description="Helical" evidence="1">
    <location>
        <begin position="57"/>
        <end position="78"/>
    </location>
</feature>
<name>A0A0L0P2U4_CANAR</name>
<evidence type="ECO:0000313" key="2">
    <source>
        <dbReference type="EMBL" id="KNE00550.1"/>
    </source>
</evidence>
<proteinExistence type="predicted"/>
<dbReference type="EMBL" id="LGST01000018">
    <property type="protein sequence ID" value="KNE00550.1"/>
    <property type="molecule type" value="Genomic_DNA"/>
</dbReference>
<accession>A0A0L0P2U4</accession>
<sequence length="102" mass="11547">MLPLVSSSQEAYVEMIPFERLNFDESEVHLPTNPTTYGLGNNKEIQSIRKALLKIKLVLALLMLTSIGLLIALVFVCVKDGSRERQLNEEITYLKSLLNQKL</sequence>
<protein>
    <submittedName>
        <fullName evidence="2">Uncharacterized protein</fullName>
    </submittedName>
</protein>
<evidence type="ECO:0000313" key="3">
    <source>
        <dbReference type="Proteomes" id="UP000037122"/>
    </source>
</evidence>
<reference evidence="3" key="1">
    <citation type="journal article" date="2015" name="BMC Genomics">
        <title>Draft genome of a commonly misdiagnosed multidrug resistant pathogen Candida auris.</title>
        <authorList>
            <person name="Chatterjee S."/>
            <person name="Alampalli S.V."/>
            <person name="Nageshan R.K."/>
            <person name="Chettiar S.T."/>
            <person name="Joshi S."/>
            <person name="Tatu U.S."/>
        </authorList>
    </citation>
    <scope>NUCLEOTIDE SEQUENCE [LARGE SCALE GENOMIC DNA]</scope>
    <source>
        <strain evidence="3">6684</strain>
    </source>
</reference>
<keyword evidence="1" id="KW-0472">Membrane</keyword>
<gene>
    <name evidence="2" type="ORF">QG37_02583</name>
</gene>
<organism evidence="2 3">
    <name type="scientific">Candidozyma auris</name>
    <name type="common">Yeast</name>
    <name type="synonym">Candida auris</name>
    <dbReference type="NCBI Taxonomy" id="498019"/>
    <lineage>
        <taxon>Eukaryota</taxon>
        <taxon>Fungi</taxon>
        <taxon>Dikarya</taxon>
        <taxon>Ascomycota</taxon>
        <taxon>Saccharomycotina</taxon>
        <taxon>Pichiomycetes</taxon>
        <taxon>Metschnikowiaceae</taxon>
        <taxon>Candidozyma</taxon>
    </lineage>
</organism>
<dbReference type="Proteomes" id="UP000037122">
    <property type="component" value="Unassembled WGS sequence"/>
</dbReference>